<dbReference type="Proteomes" id="UP000813824">
    <property type="component" value="Unassembled WGS sequence"/>
</dbReference>
<accession>A0A8K0UML9</accession>
<evidence type="ECO:0000313" key="3">
    <source>
        <dbReference type="Proteomes" id="UP000813824"/>
    </source>
</evidence>
<dbReference type="AlphaFoldDB" id="A0A8K0UML9"/>
<name>A0A8K0UML9_9AGAR</name>
<keyword evidence="3" id="KW-1185">Reference proteome</keyword>
<gene>
    <name evidence="2" type="ORF">BXZ70DRAFT_200352</name>
</gene>
<organism evidence="2 3">
    <name type="scientific">Cristinia sonorae</name>
    <dbReference type="NCBI Taxonomy" id="1940300"/>
    <lineage>
        <taxon>Eukaryota</taxon>
        <taxon>Fungi</taxon>
        <taxon>Dikarya</taxon>
        <taxon>Basidiomycota</taxon>
        <taxon>Agaricomycotina</taxon>
        <taxon>Agaricomycetes</taxon>
        <taxon>Agaricomycetidae</taxon>
        <taxon>Agaricales</taxon>
        <taxon>Pleurotineae</taxon>
        <taxon>Stephanosporaceae</taxon>
        <taxon>Cristinia</taxon>
    </lineage>
</organism>
<feature type="region of interest" description="Disordered" evidence="1">
    <location>
        <begin position="433"/>
        <end position="467"/>
    </location>
</feature>
<comment type="caution">
    <text evidence="2">The sequence shown here is derived from an EMBL/GenBank/DDBJ whole genome shotgun (WGS) entry which is preliminary data.</text>
</comment>
<feature type="compositionally biased region" description="Acidic residues" evidence="1">
    <location>
        <begin position="442"/>
        <end position="467"/>
    </location>
</feature>
<reference evidence="2" key="1">
    <citation type="journal article" date="2021" name="New Phytol.">
        <title>Evolutionary innovations through gain and loss of genes in the ectomycorrhizal Boletales.</title>
        <authorList>
            <person name="Wu G."/>
            <person name="Miyauchi S."/>
            <person name="Morin E."/>
            <person name="Kuo A."/>
            <person name="Drula E."/>
            <person name="Varga T."/>
            <person name="Kohler A."/>
            <person name="Feng B."/>
            <person name="Cao Y."/>
            <person name="Lipzen A."/>
            <person name="Daum C."/>
            <person name="Hundley H."/>
            <person name="Pangilinan J."/>
            <person name="Johnson J."/>
            <person name="Barry K."/>
            <person name="LaButti K."/>
            <person name="Ng V."/>
            <person name="Ahrendt S."/>
            <person name="Min B."/>
            <person name="Choi I.G."/>
            <person name="Park H."/>
            <person name="Plett J.M."/>
            <person name="Magnuson J."/>
            <person name="Spatafora J.W."/>
            <person name="Nagy L.G."/>
            <person name="Henrissat B."/>
            <person name="Grigoriev I.V."/>
            <person name="Yang Z.L."/>
            <person name="Xu J."/>
            <person name="Martin F.M."/>
        </authorList>
    </citation>
    <scope>NUCLEOTIDE SEQUENCE</scope>
    <source>
        <strain evidence="2">KKN 215</strain>
    </source>
</reference>
<evidence type="ECO:0000256" key="1">
    <source>
        <dbReference type="SAM" id="MobiDB-lite"/>
    </source>
</evidence>
<sequence>MSDQSEPVQPAKHLFASLRLTEEEFARYSRATDITFKRPIGSGSNPIKVVGYGEDATAAIKAANPDGKDYIEVQWGPIDSMLWIMQRLEEQLRIPLKVWRLAGDGMVLDPGLLVGGHSLFRKENIELLLVPGNMMADYLSKNQKEHAWKILTPGISNSTDPMEKAQATFHLLGVKDSLSWEKYFAQRTRADSTIKGILDQYSGEELDPLLEQIRTSFSNVVGDTLIPEEQQHVIVDGLVPFRFETEDGWGDVIDADVMTRIYSPTKPSSVDVYWAYHHRTRWESVEFDCRLMYRVHDPVPSSDLGLPRGGTAPRVGREGWKLFFELGLADLPPGRRWKPIDQMEWGLKEADAKRIHEALFDTEERSPLKTVDKVATMRMLLAAAGIPFGVARTEDGDDGQDPERIATVRWELDHDEWIALNIRKACGVSLQRDANYKPRSADDDDDYPEDSDEDDDEEYDSDEDPNY</sequence>
<proteinExistence type="predicted"/>
<protein>
    <submittedName>
        <fullName evidence="2">Uncharacterized protein</fullName>
    </submittedName>
</protein>
<dbReference type="OrthoDB" id="3012326at2759"/>
<dbReference type="EMBL" id="JAEVFJ010000017">
    <property type="protein sequence ID" value="KAH8100025.1"/>
    <property type="molecule type" value="Genomic_DNA"/>
</dbReference>
<evidence type="ECO:0000313" key="2">
    <source>
        <dbReference type="EMBL" id="KAH8100025.1"/>
    </source>
</evidence>